<gene>
    <name evidence="2" type="ORF">FIV39_20075</name>
    <name evidence="1" type="ORF">SAMN04490186_4269</name>
</gene>
<dbReference type="OrthoDB" id="9083851at2"/>
<evidence type="ECO:0000313" key="1">
    <source>
        <dbReference type="EMBL" id="SDR23864.1"/>
    </source>
</evidence>
<organism evidence="2 4">
    <name type="scientific">Pseudomonas grimontii</name>
    <dbReference type="NCBI Taxonomy" id="129847"/>
    <lineage>
        <taxon>Bacteria</taxon>
        <taxon>Pseudomonadati</taxon>
        <taxon>Pseudomonadota</taxon>
        <taxon>Gammaproteobacteria</taxon>
        <taxon>Pseudomonadales</taxon>
        <taxon>Pseudomonadaceae</taxon>
        <taxon>Pseudomonas</taxon>
    </lineage>
</organism>
<dbReference type="InterPro" id="IPR031723">
    <property type="entry name" value="DMSP_lyase"/>
</dbReference>
<keyword evidence="1" id="KW-0456">Lyase</keyword>
<dbReference type="Pfam" id="PF16867">
    <property type="entry name" value="DMSP_lyase"/>
    <property type="match status" value="1"/>
</dbReference>
<proteinExistence type="predicted"/>
<evidence type="ECO:0000313" key="4">
    <source>
        <dbReference type="Proteomes" id="UP000317267"/>
    </source>
</evidence>
<dbReference type="GO" id="GO:0047869">
    <property type="term" value="F:dimethylpropiothetin dethiomethylase activity"/>
    <property type="evidence" value="ECO:0007669"/>
    <property type="project" value="InterPro"/>
</dbReference>
<dbReference type="EMBL" id="FNKM01000002">
    <property type="protein sequence ID" value="SDR23864.1"/>
    <property type="molecule type" value="Genomic_DNA"/>
</dbReference>
<keyword evidence="3" id="KW-1185">Reference proteome</keyword>
<dbReference type="Gene3D" id="2.60.120.10">
    <property type="entry name" value="Jelly Rolls"/>
    <property type="match status" value="1"/>
</dbReference>
<dbReference type="SUPFAM" id="SSF51182">
    <property type="entry name" value="RmlC-like cupins"/>
    <property type="match status" value="1"/>
</dbReference>
<name>A0A1H1HEI7_9PSED</name>
<comment type="caution">
    <text evidence="2">The sequence shown here is derived from an EMBL/GenBank/DDBJ whole genome shotgun (WGS) entry which is preliminary data.</text>
</comment>
<evidence type="ECO:0000313" key="2">
    <source>
        <dbReference type="EMBL" id="TWR63956.1"/>
    </source>
</evidence>
<sequence length="224" mass="24588">MRSKCDLSEQELLMHGVILREALMRILVRHSPSCGVGVEATEVCLRSLGNARLDIGLGPFSGGPLPSTLESTVTQALSNAPRTKPDFKILLSAIEMLLPGSRWIKRLAAEKDDADFEERHRHALIFGKGGLFQCSTITLGLAVMEPELNYPFHRHPPAEFYLVLSEGDWYREDAGWWSPGAGGVVFNPPSAVHSMRSTGKPLLALWGRIENAQEAAPDSKGVFQ</sequence>
<dbReference type="InterPro" id="IPR011051">
    <property type="entry name" value="RmlC_Cupin_sf"/>
</dbReference>
<dbReference type="AlphaFoldDB" id="A0A1H1HEI7"/>
<dbReference type="InterPro" id="IPR014710">
    <property type="entry name" value="RmlC-like_jellyroll"/>
</dbReference>
<dbReference type="EMBL" id="VFES01000013">
    <property type="protein sequence ID" value="TWR63956.1"/>
    <property type="molecule type" value="Genomic_DNA"/>
</dbReference>
<dbReference type="Proteomes" id="UP000198740">
    <property type="component" value="Unassembled WGS sequence"/>
</dbReference>
<accession>A0A1H1HEI7</accession>
<evidence type="ECO:0000313" key="3">
    <source>
        <dbReference type="Proteomes" id="UP000198740"/>
    </source>
</evidence>
<reference evidence="1 3" key="1">
    <citation type="submission" date="2016-10" db="EMBL/GenBank/DDBJ databases">
        <authorList>
            <person name="Varghese N."/>
            <person name="Submissions S."/>
        </authorList>
    </citation>
    <scope>NUCLEOTIDE SEQUENCE [LARGE SCALE GENOMIC DNA]</scope>
    <source>
        <strain evidence="1 3">BS2976</strain>
    </source>
</reference>
<dbReference type="Proteomes" id="UP000317267">
    <property type="component" value="Unassembled WGS sequence"/>
</dbReference>
<reference evidence="2 4" key="2">
    <citation type="submission" date="2019-06" db="EMBL/GenBank/DDBJ databases">
        <title>Pseudomonas bimorpha sp. nov. isolated from bovine raw milk and skim milk concentrate.</title>
        <authorList>
            <person name="Hofmann K."/>
            <person name="Huptas C."/>
            <person name="Doll E."/>
            <person name="Scherer S."/>
            <person name="Wenning M."/>
        </authorList>
    </citation>
    <scope>NUCLEOTIDE SEQUENCE [LARGE SCALE GENOMIC DNA]</scope>
    <source>
        <strain evidence="2 4">DSM 17515</strain>
    </source>
</reference>
<protein>
    <submittedName>
        <fullName evidence="1">Dimethlysulfonioproprionate lyase</fullName>
    </submittedName>
    <submittedName>
        <fullName evidence="2">Transcriptional regulator</fullName>
    </submittedName>
</protein>